<accession>A0ABU4WJW6</accession>
<reference evidence="2 3" key="1">
    <citation type="submission" date="2022-03" db="EMBL/GenBank/DDBJ databases">
        <title>Novel taxa within the pig intestine.</title>
        <authorList>
            <person name="Wylensek D."/>
            <person name="Bishof K."/>
            <person name="Afrizal A."/>
            <person name="Clavel T."/>
        </authorList>
    </citation>
    <scope>NUCLEOTIDE SEQUENCE [LARGE SCALE GENOMIC DNA]</scope>
    <source>
        <strain evidence="2 3">Cla-KB-P134</strain>
    </source>
</reference>
<dbReference type="PROSITE" id="PS50943">
    <property type="entry name" value="HTH_CROC1"/>
    <property type="match status" value="1"/>
</dbReference>
<evidence type="ECO:0000259" key="1">
    <source>
        <dbReference type="PROSITE" id="PS50943"/>
    </source>
</evidence>
<organism evidence="2 3">
    <name type="scientific">Absicoccus intestinalis</name>
    <dbReference type="NCBI Taxonomy" id="2926319"/>
    <lineage>
        <taxon>Bacteria</taxon>
        <taxon>Bacillati</taxon>
        <taxon>Bacillota</taxon>
        <taxon>Erysipelotrichia</taxon>
        <taxon>Erysipelotrichales</taxon>
        <taxon>Erysipelotrichaceae</taxon>
        <taxon>Absicoccus</taxon>
    </lineage>
</organism>
<keyword evidence="3" id="KW-1185">Reference proteome</keyword>
<sequence>MKMNNEEFLQNYCPSEMLHDMTHAIHDYEWLDKAFRDAIKDLQSDLQINGKSEKNTVDYWQSQRAKLSDLVHSKNIEDAYKEYHVRLVEIDGNYALHCTDTGEYMPLSEQAFDFVSKKRVKGFRKATDAYFNYASLCYLMGIERCLRFADLWPHTTSSLSKKSGVPDQTVRDLMKGRTDFAKMSVANAIKLASAMNTTVDELYKRLYQF</sequence>
<dbReference type="CDD" id="cd00093">
    <property type="entry name" value="HTH_XRE"/>
    <property type="match status" value="1"/>
</dbReference>
<proteinExistence type="predicted"/>
<dbReference type="EMBL" id="JALBUS010000002">
    <property type="protein sequence ID" value="MDX8416544.1"/>
    <property type="molecule type" value="Genomic_DNA"/>
</dbReference>
<name>A0ABU4WJW6_9FIRM</name>
<gene>
    <name evidence="2" type="ORF">MOZ64_01635</name>
</gene>
<dbReference type="InterPro" id="IPR001387">
    <property type="entry name" value="Cro/C1-type_HTH"/>
</dbReference>
<dbReference type="InterPro" id="IPR010982">
    <property type="entry name" value="Lambda_DNA-bd_dom_sf"/>
</dbReference>
<comment type="caution">
    <text evidence="2">The sequence shown here is derived from an EMBL/GenBank/DDBJ whole genome shotgun (WGS) entry which is preliminary data.</text>
</comment>
<protein>
    <submittedName>
        <fullName evidence="2">Helix-turn-helix domain-containing protein</fullName>
    </submittedName>
</protein>
<feature type="domain" description="HTH cro/C1-type" evidence="1">
    <location>
        <begin position="159"/>
        <end position="202"/>
    </location>
</feature>
<evidence type="ECO:0000313" key="2">
    <source>
        <dbReference type="EMBL" id="MDX8416544.1"/>
    </source>
</evidence>
<evidence type="ECO:0000313" key="3">
    <source>
        <dbReference type="Proteomes" id="UP001285244"/>
    </source>
</evidence>
<dbReference type="RefSeq" id="WP_320324879.1">
    <property type="nucleotide sequence ID" value="NZ_JALBUS010000002.1"/>
</dbReference>
<dbReference type="Gene3D" id="1.10.260.40">
    <property type="entry name" value="lambda repressor-like DNA-binding domains"/>
    <property type="match status" value="1"/>
</dbReference>
<dbReference type="Proteomes" id="UP001285244">
    <property type="component" value="Unassembled WGS sequence"/>
</dbReference>